<reference evidence="4" key="1">
    <citation type="submission" date="2014-09" db="EMBL/GenBank/DDBJ databases">
        <authorList>
            <person name="Gomez-Valero L."/>
        </authorList>
    </citation>
    <scope>NUCLEOTIDE SEQUENCE [LARGE SCALE GENOMIC DNA]</scope>
    <source>
        <strain evidence="4">ATCC700992</strain>
    </source>
</reference>
<dbReference type="InterPro" id="IPR009097">
    <property type="entry name" value="Cyclic_Pdiesterase"/>
</dbReference>
<dbReference type="OrthoDB" id="7061261at2"/>
<accession>A0A098G6X0</accession>
<comment type="caution">
    <text evidence="2">Lacks conserved residue(s) required for the propagation of feature annotation.</text>
</comment>
<dbReference type="GO" id="GO:0008664">
    <property type="term" value="F:RNA 2',3'-cyclic 3'-phosphodiesterase activity"/>
    <property type="evidence" value="ECO:0007669"/>
    <property type="project" value="UniProtKB-EC"/>
</dbReference>
<name>A0A098G6X0_9GAMM</name>
<dbReference type="PANTHER" id="PTHR35561">
    <property type="entry name" value="RNA 2',3'-CYCLIC PHOSPHODIESTERASE"/>
    <property type="match status" value="1"/>
</dbReference>
<dbReference type="PANTHER" id="PTHR35561:SF1">
    <property type="entry name" value="RNA 2',3'-CYCLIC PHOSPHODIESTERASE"/>
    <property type="match status" value="1"/>
</dbReference>
<dbReference type="Gene3D" id="3.90.1140.10">
    <property type="entry name" value="Cyclic phosphodiesterase"/>
    <property type="match status" value="1"/>
</dbReference>
<keyword evidence="4" id="KW-1185">Reference proteome</keyword>
<dbReference type="Proteomes" id="UP000032430">
    <property type="component" value="Chromosome I"/>
</dbReference>
<dbReference type="GO" id="GO:0016874">
    <property type="term" value="F:ligase activity"/>
    <property type="evidence" value="ECO:0007669"/>
    <property type="project" value="UniProtKB-KW"/>
</dbReference>
<dbReference type="KEGG" id="lfa:LFA_2369"/>
<comment type="similarity">
    <text evidence="2">Belongs to the 2H phosphoesterase superfamily. ThpR family.</text>
</comment>
<dbReference type="AlphaFoldDB" id="A0A098G6X0"/>
<sequence>MMDNSIRVFFAIKPPQSMQHSLAGLLKTLAFADPQHFIKWIDVDKLHITLQFIKSIQLEDVERLIKQVKTTLKSNAAFQLEFGQLEWFPEPRHPRVISLRVSPQESLKTLALTLAQVISALNYPVETRPFRGHLSLGRLTHSRSQIASLSRIKLSDIQPVVINEFYLMESKLEKGKTVYTSLAQFHLT</sequence>
<organism evidence="3 4">
    <name type="scientific">Legionella fallonii LLAP-10</name>
    <dbReference type="NCBI Taxonomy" id="1212491"/>
    <lineage>
        <taxon>Bacteria</taxon>
        <taxon>Pseudomonadati</taxon>
        <taxon>Pseudomonadota</taxon>
        <taxon>Gammaproteobacteria</taxon>
        <taxon>Legionellales</taxon>
        <taxon>Legionellaceae</taxon>
        <taxon>Legionella</taxon>
    </lineage>
</organism>
<dbReference type="HOGENOM" id="CLU_081251_3_5_6"/>
<comment type="function">
    <text evidence="2">Hydrolyzes RNA 2',3'-cyclic phosphodiester to an RNA 2'-phosphomonoester.</text>
</comment>
<dbReference type="SUPFAM" id="SSF55144">
    <property type="entry name" value="LigT-like"/>
    <property type="match status" value="1"/>
</dbReference>
<keyword evidence="3" id="KW-0436">Ligase</keyword>
<dbReference type="Pfam" id="PF13563">
    <property type="entry name" value="2_5_RNA_ligase2"/>
    <property type="match status" value="1"/>
</dbReference>
<gene>
    <name evidence="3" type="ORF">LFA_2369</name>
</gene>
<dbReference type="EMBL" id="LN614827">
    <property type="protein sequence ID" value="CEG57741.1"/>
    <property type="molecule type" value="Genomic_DNA"/>
</dbReference>
<evidence type="ECO:0000256" key="2">
    <source>
        <dbReference type="HAMAP-Rule" id="MF_01940"/>
    </source>
</evidence>
<feature type="short sequence motif" description="HXTX 1" evidence="2">
    <location>
        <begin position="47"/>
        <end position="50"/>
    </location>
</feature>
<dbReference type="EC" id="3.1.4.58" evidence="2"/>
<dbReference type="STRING" id="1212491.LFA_2369"/>
<keyword evidence="1 2" id="KW-0378">Hydrolase</keyword>
<dbReference type="InterPro" id="IPR004175">
    <property type="entry name" value="RNA_CPDase"/>
</dbReference>
<evidence type="ECO:0000256" key="1">
    <source>
        <dbReference type="ARBA" id="ARBA00022801"/>
    </source>
</evidence>
<dbReference type="RefSeq" id="WP_084602163.1">
    <property type="nucleotide sequence ID" value="NZ_LN614827.1"/>
</dbReference>
<proteinExistence type="inferred from homology"/>
<comment type="catalytic activity">
    <reaction evidence="2">
        <text>a 3'-end 2',3'-cyclophospho-ribonucleotide-RNA + H2O = a 3'-end 2'-phospho-ribonucleotide-RNA + H(+)</text>
        <dbReference type="Rhea" id="RHEA:11828"/>
        <dbReference type="Rhea" id="RHEA-COMP:10464"/>
        <dbReference type="Rhea" id="RHEA-COMP:17353"/>
        <dbReference type="ChEBI" id="CHEBI:15377"/>
        <dbReference type="ChEBI" id="CHEBI:15378"/>
        <dbReference type="ChEBI" id="CHEBI:83064"/>
        <dbReference type="ChEBI" id="CHEBI:173113"/>
        <dbReference type="EC" id="3.1.4.58"/>
    </reaction>
</comment>
<dbReference type="NCBIfam" id="TIGR02258">
    <property type="entry name" value="2_5_ligase"/>
    <property type="match status" value="1"/>
</dbReference>
<feature type="active site" description="Proton acceptor" evidence="2">
    <location>
        <position position="133"/>
    </location>
</feature>
<evidence type="ECO:0000313" key="4">
    <source>
        <dbReference type="Proteomes" id="UP000032430"/>
    </source>
</evidence>
<dbReference type="GO" id="GO:0004113">
    <property type="term" value="F:2',3'-cyclic-nucleotide 3'-phosphodiesterase activity"/>
    <property type="evidence" value="ECO:0007669"/>
    <property type="project" value="InterPro"/>
</dbReference>
<protein>
    <recommendedName>
        <fullName evidence="2">RNA 2',3'-cyclic phosphodiesterase</fullName>
        <shortName evidence="2">RNA 2',3'-CPDase</shortName>
        <ecNumber evidence="2">3.1.4.58</ecNumber>
    </recommendedName>
</protein>
<evidence type="ECO:0000313" key="3">
    <source>
        <dbReference type="EMBL" id="CEG57741.1"/>
    </source>
</evidence>
<dbReference type="HAMAP" id="MF_01940">
    <property type="entry name" value="RNA_CPDase"/>
    <property type="match status" value="1"/>
</dbReference>
<feature type="active site" description="Proton donor" evidence="2">
    <location>
        <position position="47"/>
    </location>
</feature>